<name>A0A1I4DD02_9BACL</name>
<keyword evidence="2" id="KW-1185">Reference proteome</keyword>
<accession>A0A1I4DD02</accession>
<evidence type="ECO:0000313" key="2">
    <source>
        <dbReference type="Proteomes" id="UP000198915"/>
    </source>
</evidence>
<dbReference type="AlphaFoldDB" id="A0A1I4DD02"/>
<organism evidence="1 2">
    <name type="scientific">Brevibacillus centrosporus</name>
    <dbReference type="NCBI Taxonomy" id="54910"/>
    <lineage>
        <taxon>Bacteria</taxon>
        <taxon>Bacillati</taxon>
        <taxon>Bacillota</taxon>
        <taxon>Bacilli</taxon>
        <taxon>Bacillales</taxon>
        <taxon>Paenibacillaceae</taxon>
        <taxon>Brevibacillus</taxon>
    </lineage>
</organism>
<sequence>MGVGVVEKHEDWDEFDSFDEIYKAFWTPTEAFAFGDGYTRLRWNPGLSMEVWLVQHTLSFLKTYYFKEYEHSVGQSKTIFNYLVI</sequence>
<dbReference type="Proteomes" id="UP000198915">
    <property type="component" value="Unassembled WGS sequence"/>
</dbReference>
<proteinExistence type="predicted"/>
<reference evidence="2" key="1">
    <citation type="submission" date="2016-10" db="EMBL/GenBank/DDBJ databases">
        <authorList>
            <person name="Varghese N."/>
            <person name="Submissions S."/>
        </authorList>
    </citation>
    <scope>NUCLEOTIDE SEQUENCE [LARGE SCALE GENOMIC DNA]</scope>
    <source>
        <strain evidence="2">OK042</strain>
    </source>
</reference>
<evidence type="ECO:0000313" key="1">
    <source>
        <dbReference type="EMBL" id="SFK90237.1"/>
    </source>
</evidence>
<protein>
    <submittedName>
        <fullName evidence="1">Uncharacterized protein</fullName>
    </submittedName>
</protein>
<dbReference type="EMBL" id="FORT01000023">
    <property type="protein sequence ID" value="SFK90237.1"/>
    <property type="molecule type" value="Genomic_DNA"/>
</dbReference>
<gene>
    <name evidence="1" type="ORF">SAMN05518846_12348</name>
</gene>